<dbReference type="EMBL" id="MNZT01000074">
    <property type="protein sequence ID" value="OIP96960.1"/>
    <property type="molecule type" value="Genomic_DNA"/>
</dbReference>
<evidence type="ECO:0000313" key="4">
    <source>
        <dbReference type="Proteomes" id="UP000183245"/>
    </source>
</evidence>
<keyword evidence="2" id="KW-0472">Membrane</keyword>
<feature type="region of interest" description="Disordered" evidence="1">
    <location>
        <begin position="812"/>
        <end position="838"/>
    </location>
</feature>
<evidence type="ECO:0000256" key="1">
    <source>
        <dbReference type="SAM" id="MobiDB-lite"/>
    </source>
</evidence>
<reference evidence="3 4" key="1">
    <citation type="journal article" date="2016" name="Environ. Microbiol.">
        <title>Genomic resolution of a cold subsurface aquifer community provides metabolic insights for novel microbes adapted to high CO concentrations.</title>
        <authorList>
            <person name="Probst A.J."/>
            <person name="Castelle C.J."/>
            <person name="Singh A."/>
            <person name="Brown C.T."/>
            <person name="Anantharaman K."/>
            <person name="Sharon I."/>
            <person name="Hug L.A."/>
            <person name="Burstein D."/>
            <person name="Emerson J.B."/>
            <person name="Thomas B.C."/>
            <person name="Banfield J.F."/>
        </authorList>
    </citation>
    <scope>NUCLEOTIDE SEQUENCE [LARGE SCALE GENOMIC DNA]</scope>
    <source>
        <strain evidence="3">CG2_30_54_11</strain>
    </source>
</reference>
<accession>A0A1J5J0E4</accession>
<organism evidence="3 4">
    <name type="scientific">Candidatus Wirthbacteria bacterium CG2_30_54_11</name>
    <dbReference type="NCBI Taxonomy" id="1817892"/>
    <lineage>
        <taxon>Bacteria</taxon>
        <taxon>Candidatus Wirthbacteria</taxon>
    </lineage>
</organism>
<keyword evidence="2" id="KW-0812">Transmembrane</keyword>
<comment type="caution">
    <text evidence="3">The sequence shown here is derived from an EMBL/GenBank/DDBJ whole genome shotgun (WGS) entry which is preliminary data.</text>
</comment>
<name>A0A1J5J0E4_9BACT</name>
<gene>
    <name evidence="3" type="ORF">AUK40_04280</name>
</gene>
<dbReference type="AlphaFoldDB" id="A0A1J5J0E4"/>
<feature type="compositionally biased region" description="Low complexity" evidence="1">
    <location>
        <begin position="812"/>
        <end position="825"/>
    </location>
</feature>
<keyword evidence="2" id="KW-1133">Transmembrane helix</keyword>
<sequence length="838" mass="92241">MNRRIQYFIILIVLAGVAMAGIIPLVLSLSGNGTPDTSTSDPAIPDTTTPDNSINAVRDADERNLPIPMNYYNTCCADPDDPLHIITQGDWTYPESFPRPHEYLDGNTEPYYLVKWYNTKKNNIFQFAQPDSYVIGGEPTGGLTYGWGLPESYAGNTTRQIVLDRNDHTWGCFGDSCDQSYGTDISVINAPLNFVPVYSTLVGTVVEMLGSDPDIPAVCPNGSSNCHGYGNFVRTRNSKWTSVNAVDLYYDMNECSIDRRFTPPVGVAGGYYDNQGTPAHTWDKNACKFPARFTDDECLMDCITAQLYNYTLGGASWVGESTCKMEYDERTEDLDAYGNSIPGTGDFLECDPCAASGGTKYGDPTGEFQGCNKFLPDGSDPGQPYCMSYYCVTQNNKNRPIVPAYRMITDGMDNTMFRNKRLGEPGPNNTDGYYRDYGDQAPWCGEGKCGVSIYVDIAVVHTTNYEVVQAYLTDGSVDQFIPKTSITPEISIQTARDTTLTNFDQIGTLGNSGYYKAGPVYKLNSKRPMLHYEVWRAAGGGYDPPDTQMIPWPWGPNETPQVTIGNDKHPLVPTMYNNFLFPKVCESGDQLPANVLADIDNFPIGRATCERPNPDDPGNPIINEFEVYALNVTREAWTSEGGTAADGIGYVYKPYTYKNPSTAKDASPDENPQLYWKIVRRTGDNKALLSITMGDPDLYYASHRQMLPNKETGPFVSSAGPLEAERYPIDFNFQIESEAHESCSIQMITENPIADTYGTEPINKQPSTCIGKARVDDHPDQYKLKTGFVDCNCNPNGSCSCGSSDPADACFPPGSGLESLTSLETPTPPAELPPEVRP</sequence>
<proteinExistence type="predicted"/>
<evidence type="ECO:0000313" key="3">
    <source>
        <dbReference type="EMBL" id="OIP96960.1"/>
    </source>
</evidence>
<feature type="transmembrane region" description="Helical" evidence="2">
    <location>
        <begin position="7"/>
        <end position="27"/>
    </location>
</feature>
<evidence type="ECO:0000256" key="2">
    <source>
        <dbReference type="SAM" id="Phobius"/>
    </source>
</evidence>
<dbReference type="Proteomes" id="UP000183245">
    <property type="component" value="Unassembled WGS sequence"/>
</dbReference>
<protein>
    <submittedName>
        <fullName evidence="3">Uncharacterized protein</fullName>
    </submittedName>
</protein>